<dbReference type="GO" id="GO:0000287">
    <property type="term" value="F:magnesium ion binding"/>
    <property type="evidence" value="ECO:0007669"/>
    <property type="project" value="InterPro"/>
</dbReference>
<evidence type="ECO:0000256" key="11">
    <source>
        <dbReference type="PIRSR" id="PIRSR036565-2"/>
    </source>
</evidence>
<feature type="binding site" evidence="11">
    <location>
        <position position="452"/>
    </location>
    <ligand>
        <name>Mg(2+)</name>
        <dbReference type="ChEBI" id="CHEBI:18420"/>
    </ligand>
</feature>
<dbReference type="SUPFAM" id="SSF52518">
    <property type="entry name" value="Thiamin diphosphate-binding fold (THDP-binding)"/>
    <property type="match status" value="2"/>
</dbReference>
<evidence type="ECO:0000313" key="16">
    <source>
        <dbReference type="EMBL" id="KIW01164.1"/>
    </source>
</evidence>
<evidence type="ECO:0000256" key="6">
    <source>
        <dbReference type="ARBA" id="ARBA00022723"/>
    </source>
</evidence>
<gene>
    <name evidence="16" type="ORF">PV09_07449</name>
</gene>
<dbReference type="CDD" id="cd02005">
    <property type="entry name" value="TPP_PDC_IPDC"/>
    <property type="match status" value="1"/>
</dbReference>
<dbReference type="SUPFAM" id="SSF52467">
    <property type="entry name" value="DHS-like NAD/FAD-binding domain"/>
    <property type="match status" value="1"/>
</dbReference>
<dbReference type="EC" id="4.1.1.1" evidence="4"/>
<dbReference type="PANTHER" id="PTHR43452">
    <property type="entry name" value="PYRUVATE DECARBOXYLASE"/>
    <property type="match status" value="1"/>
</dbReference>
<dbReference type="InterPro" id="IPR012110">
    <property type="entry name" value="PDC/IPDC-like"/>
</dbReference>
<comment type="similarity">
    <text evidence="3 12">Belongs to the TPP enzyme family.</text>
</comment>
<dbReference type="FunFam" id="3.40.50.970:FF:000024">
    <property type="entry name" value="Pyruvate decarboxylase isozyme"/>
    <property type="match status" value="1"/>
</dbReference>
<evidence type="ECO:0000256" key="5">
    <source>
        <dbReference type="ARBA" id="ARBA00014422"/>
    </source>
</evidence>
<evidence type="ECO:0000256" key="8">
    <source>
        <dbReference type="ARBA" id="ARBA00022842"/>
    </source>
</evidence>
<reference evidence="16 17" key="1">
    <citation type="submission" date="2015-01" db="EMBL/GenBank/DDBJ databases">
        <title>The Genome Sequence of Ochroconis gallopava CBS43764.</title>
        <authorList>
            <consortium name="The Broad Institute Genomics Platform"/>
            <person name="Cuomo C."/>
            <person name="de Hoog S."/>
            <person name="Gorbushina A."/>
            <person name="Stielow B."/>
            <person name="Teixiera M."/>
            <person name="Abouelleil A."/>
            <person name="Chapman S.B."/>
            <person name="Priest M."/>
            <person name="Young S.K."/>
            <person name="Wortman J."/>
            <person name="Nusbaum C."/>
            <person name="Birren B."/>
        </authorList>
    </citation>
    <scope>NUCLEOTIDE SEQUENCE [LARGE SCALE GENOMIC DNA]</scope>
    <source>
        <strain evidence="16 17">CBS 43764</strain>
    </source>
</reference>
<evidence type="ECO:0000256" key="7">
    <source>
        <dbReference type="ARBA" id="ARBA00022793"/>
    </source>
</evidence>
<evidence type="ECO:0000256" key="10">
    <source>
        <dbReference type="ARBA" id="ARBA00023239"/>
    </source>
</evidence>
<dbReference type="InterPro" id="IPR029061">
    <property type="entry name" value="THDP-binding"/>
</dbReference>
<evidence type="ECO:0000256" key="1">
    <source>
        <dbReference type="ARBA" id="ARBA00001041"/>
    </source>
</evidence>
<keyword evidence="10" id="KW-0456">Lyase</keyword>
<dbReference type="InterPro" id="IPR047213">
    <property type="entry name" value="TPP_PYR_PDC_IPDC-like"/>
</dbReference>
<dbReference type="Gene3D" id="3.40.50.1220">
    <property type="entry name" value="TPP-binding domain"/>
    <property type="match status" value="1"/>
</dbReference>
<dbReference type="InterPro" id="IPR047214">
    <property type="entry name" value="TPP_PDC_IPDC"/>
</dbReference>
<comment type="cofactor">
    <cofactor evidence="2">
        <name>thiamine diphosphate</name>
        <dbReference type="ChEBI" id="CHEBI:58937"/>
    </cofactor>
</comment>
<evidence type="ECO:0000256" key="2">
    <source>
        <dbReference type="ARBA" id="ARBA00001964"/>
    </source>
</evidence>
<dbReference type="RefSeq" id="XP_016211033.1">
    <property type="nucleotide sequence ID" value="XM_016361213.1"/>
</dbReference>
<evidence type="ECO:0000259" key="15">
    <source>
        <dbReference type="Pfam" id="PF02776"/>
    </source>
</evidence>
<feature type="domain" description="Thiamine pyrophosphate enzyme N-terminal TPP-binding" evidence="15">
    <location>
        <begin position="6"/>
        <end position="115"/>
    </location>
</feature>
<feature type="binding site" evidence="11">
    <location>
        <position position="481"/>
    </location>
    <ligand>
        <name>Mg(2+)</name>
        <dbReference type="ChEBI" id="CHEBI:18420"/>
    </ligand>
</feature>
<dbReference type="InterPro" id="IPR012001">
    <property type="entry name" value="Thiamin_PyroP_enz_TPP-bd_dom"/>
</dbReference>
<evidence type="ECO:0000259" key="14">
    <source>
        <dbReference type="Pfam" id="PF02775"/>
    </source>
</evidence>
<evidence type="ECO:0000256" key="12">
    <source>
        <dbReference type="RuleBase" id="RU362132"/>
    </source>
</evidence>
<dbReference type="GO" id="GO:0030976">
    <property type="term" value="F:thiamine pyrophosphate binding"/>
    <property type="evidence" value="ECO:0007669"/>
    <property type="project" value="InterPro"/>
</dbReference>
<proteinExistence type="inferred from homology"/>
<dbReference type="EMBL" id="KN847557">
    <property type="protein sequence ID" value="KIW01164.1"/>
    <property type="molecule type" value="Genomic_DNA"/>
</dbReference>
<dbReference type="GO" id="GO:0004737">
    <property type="term" value="F:pyruvate decarboxylase activity"/>
    <property type="evidence" value="ECO:0007669"/>
    <property type="project" value="UniProtKB-EC"/>
</dbReference>
<dbReference type="GO" id="GO:0000949">
    <property type="term" value="P:aromatic amino acid family catabolic process to alcohol via Ehrlich pathway"/>
    <property type="evidence" value="ECO:0007669"/>
    <property type="project" value="TreeGrafter"/>
</dbReference>
<evidence type="ECO:0000259" key="13">
    <source>
        <dbReference type="Pfam" id="PF00205"/>
    </source>
</evidence>
<feature type="binding site" evidence="11">
    <location>
        <position position="479"/>
    </location>
    <ligand>
        <name>Mg(2+)</name>
        <dbReference type="ChEBI" id="CHEBI:18420"/>
    </ligand>
</feature>
<evidence type="ECO:0000256" key="3">
    <source>
        <dbReference type="ARBA" id="ARBA00007812"/>
    </source>
</evidence>
<dbReference type="GO" id="GO:0005634">
    <property type="term" value="C:nucleus"/>
    <property type="evidence" value="ECO:0007669"/>
    <property type="project" value="TreeGrafter"/>
</dbReference>
<dbReference type="FunFam" id="3.40.50.970:FF:000019">
    <property type="entry name" value="Pyruvate decarboxylase isozyme"/>
    <property type="match status" value="1"/>
</dbReference>
<feature type="domain" description="Thiamine pyrophosphate enzyme central" evidence="13">
    <location>
        <begin position="201"/>
        <end position="335"/>
    </location>
</feature>
<dbReference type="CDD" id="cd07038">
    <property type="entry name" value="TPP_PYR_PDC_IPDC_like"/>
    <property type="match status" value="1"/>
</dbReference>
<dbReference type="InterPro" id="IPR011766">
    <property type="entry name" value="TPP_enzyme_TPP-bd"/>
</dbReference>
<feature type="domain" description="Thiamine pyrophosphate enzyme TPP-binding" evidence="14">
    <location>
        <begin position="393"/>
        <end position="533"/>
    </location>
</feature>
<dbReference type="GeneID" id="27315422"/>
<dbReference type="PIRSF" id="PIRSF036565">
    <property type="entry name" value="Pyruvt_ip_decrb"/>
    <property type="match status" value="1"/>
</dbReference>
<dbReference type="Gene3D" id="3.40.50.970">
    <property type="match status" value="2"/>
</dbReference>
<name>A0A0D2APS5_9PEZI</name>
<dbReference type="HOGENOM" id="CLU_013748_0_2_1"/>
<evidence type="ECO:0000313" key="17">
    <source>
        <dbReference type="Proteomes" id="UP000053259"/>
    </source>
</evidence>
<dbReference type="OrthoDB" id="3970464at2759"/>
<dbReference type="Pfam" id="PF00205">
    <property type="entry name" value="TPP_enzyme_M"/>
    <property type="match status" value="1"/>
</dbReference>
<dbReference type="PANTHER" id="PTHR43452:SF11">
    <property type="entry name" value="PYRUVATE DECARBOXYLASE"/>
    <property type="match status" value="1"/>
</dbReference>
<keyword evidence="6 11" id="KW-0479">Metal-binding</keyword>
<dbReference type="InterPro" id="IPR012000">
    <property type="entry name" value="Thiamin_PyroP_enz_cen_dom"/>
</dbReference>
<dbReference type="AlphaFoldDB" id="A0A0D2APS5"/>
<dbReference type="STRING" id="253628.A0A0D2APS5"/>
<keyword evidence="17" id="KW-1185">Reference proteome</keyword>
<keyword evidence="7" id="KW-0210">Decarboxylase</keyword>
<dbReference type="VEuPathDB" id="FungiDB:PV09_07449"/>
<dbReference type="Proteomes" id="UP000053259">
    <property type="component" value="Unassembled WGS sequence"/>
</dbReference>
<protein>
    <recommendedName>
        <fullName evidence="5">Pyruvate decarboxylase</fullName>
        <ecNumber evidence="4">4.1.1.1</ecNumber>
    </recommendedName>
</protein>
<sequence>MAQTIKLADYLFTRLRQLGVESIFGVPGDYNLQLLDFVEPAGLHWVGTCNELNGGYAADAYSRIKGIAAMITTFGVGELSAINAIAGANAELAPIVHIVGTPSRQLQESRALVHHTFNDGNYRRFAQMHALVTVAQANISDPRSAPAQIDNVLEQCLIHHRPVYIEVPIDMVGLEVDASRLQTKIAIPTSVDQPTKEKALSAVLEKIKASKKPMILVDGEIRAHGNVDEVHEFIKATNWPTFVASFAKGLIDETLPNVHGVYQGLVKPEQMEFVNSCDLVMCFGEHFSTTNSFGRSAVPKPDVAVSLRATSVQVGSALFRDLPAKAFLRSVLDQLKGQAVPSTTSYQKAQTNGARSVAELPKDEQIKQDNMHHVISSFLRPGDTVLAETGTAGYVARDFTLPQNTSYFAHTTWLSIGYMLPAALGAAVARRELLRKAGSDPDSGRTILLIGDGSLQMTVQEISTMIREKLNVIILVVNNKGYLIERCIHGWKQAYNDIANWRYLEAPKFFGAEEGDYATWQVKTNGELAAALENPKMKDGRGLRMAELIFDPDDAPDGLWRMLEVYVGKPRAEIMKGP</sequence>
<organism evidence="16 17">
    <name type="scientific">Verruconis gallopava</name>
    <dbReference type="NCBI Taxonomy" id="253628"/>
    <lineage>
        <taxon>Eukaryota</taxon>
        <taxon>Fungi</taxon>
        <taxon>Dikarya</taxon>
        <taxon>Ascomycota</taxon>
        <taxon>Pezizomycotina</taxon>
        <taxon>Dothideomycetes</taxon>
        <taxon>Pleosporomycetidae</taxon>
        <taxon>Venturiales</taxon>
        <taxon>Sympoventuriaceae</taxon>
        <taxon>Verruconis</taxon>
    </lineage>
</organism>
<keyword evidence="9 12" id="KW-0786">Thiamine pyrophosphate</keyword>
<dbReference type="Pfam" id="PF02775">
    <property type="entry name" value="TPP_enzyme_C"/>
    <property type="match status" value="1"/>
</dbReference>
<comment type="catalytic activity">
    <reaction evidence="1">
        <text>a 2-oxocarboxylate + H(+) = an aldehyde + CO2</text>
        <dbReference type="Rhea" id="RHEA:11628"/>
        <dbReference type="ChEBI" id="CHEBI:15378"/>
        <dbReference type="ChEBI" id="CHEBI:16526"/>
        <dbReference type="ChEBI" id="CHEBI:17478"/>
        <dbReference type="ChEBI" id="CHEBI:35179"/>
        <dbReference type="EC" id="4.1.1.1"/>
    </reaction>
</comment>
<dbReference type="InterPro" id="IPR029035">
    <property type="entry name" value="DHS-like_NAD/FAD-binding_dom"/>
</dbReference>
<dbReference type="GO" id="GO:0005829">
    <property type="term" value="C:cytosol"/>
    <property type="evidence" value="ECO:0007669"/>
    <property type="project" value="TreeGrafter"/>
</dbReference>
<comment type="cofactor">
    <cofactor evidence="11">
        <name>Mg(2+)</name>
        <dbReference type="ChEBI" id="CHEBI:18420"/>
    </cofactor>
    <text evidence="11">Binds 1 Mg(2+) per subunit.</text>
</comment>
<evidence type="ECO:0000256" key="4">
    <source>
        <dbReference type="ARBA" id="ARBA00013202"/>
    </source>
</evidence>
<dbReference type="Pfam" id="PF02776">
    <property type="entry name" value="TPP_enzyme_N"/>
    <property type="match status" value="1"/>
</dbReference>
<accession>A0A0D2APS5</accession>
<evidence type="ECO:0000256" key="9">
    <source>
        <dbReference type="ARBA" id="ARBA00023052"/>
    </source>
</evidence>
<dbReference type="InParanoid" id="A0A0D2APS5"/>
<keyword evidence="8 11" id="KW-0460">Magnesium</keyword>